<dbReference type="OrthoDB" id="1682562at2"/>
<dbReference type="Proteomes" id="UP000199087">
    <property type="component" value="Unassembled WGS sequence"/>
</dbReference>
<dbReference type="AlphaFoldDB" id="A0A0U1NSA9"/>
<dbReference type="RefSeq" id="WP_090631194.1">
    <property type="nucleotide sequence ID" value="NZ_CVRB01000001.1"/>
</dbReference>
<organism evidence="1 2">
    <name type="scientific">Neobacillus massiliamazoniensis</name>
    <dbReference type="NCBI Taxonomy" id="1499688"/>
    <lineage>
        <taxon>Bacteria</taxon>
        <taxon>Bacillati</taxon>
        <taxon>Bacillota</taxon>
        <taxon>Bacilli</taxon>
        <taxon>Bacillales</taxon>
        <taxon>Bacillaceae</taxon>
        <taxon>Neobacillus</taxon>
    </lineage>
</organism>
<dbReference type="InterPro" id="IPR046118">
    <property type="entry name" value="DUF6115"/>
</dbReference>
<evidence type="ECO:0000313" key="2">
    <source>
        <dbReference type="Proteomes" id="UP000199087"/>
    </source>
</evidence>
<dbReference type="Pfam" id="PF19610">
    <property type="entry name" value="DUF6115"/>
    <property type="match status" value="1"/>
</dbReference>
<proteinExistence type="predicted"/>
<reference evidence="2" key="1">
    <citation type="submission" date="2015-05" db="EMBL/GenBank/DDBJ databases">
        <authorList>
            <person name="Urmite Genomes"/>
        </authorList>
    </citation>
    <scope>NUCLEOTIDE SEQUENCE [LARGE SCALE GENOMIC DNA]</scope>
    <source>
        <strain evidence="2">LF1</strain>
    </source>
</reference>
<name>A0A0U1NSA9_9BACI</name>
<dbReference type="EMBL" id="CVRB01000001">
    <property type="protein sequence ID" value="CRK80931.1"/>
    <property type="molecule type" value="Genomic_DNA"/>
</dbReference>
<evidence type="ECO:0000313" key="1">
    <source>
        <dbReference type="EMBL" id="CRK80931.1"/>
    </source>
</evidence>
<sequence length="140" mass="15740">MQTGLIEILLGLNLIGVLILIKQGSSKQVNSSQQDVYQNMIQNHVKMKQELSELRGTVELCAISIQQKNARKKLNKNTSLSVVPSTNKANHVKKLSLNVRYKEIFDLHQQGLTAEQIARKLEKGYDEVSFILELASQTHA</sequence>
<evidence type="ECO:0008006" key="3">
    <source>
        <dbReference type="Google" id="ProtNLM"/>
    </source>
</evidence>
<dbReference type="STRING" id="1499688.BN000_00822"/>
<keyword evidence="2" id="KW-1185">Reference proteome</keyword>
<gene>
    <name evidence="1" type="ORF">BN000_00822</name>
</gene>
<protein>
    <recommendedName>
        <fullName evidence="3">DUF2802 domain-containing protein</fullName>
    </recommendedName>
</protein>
<accession>A0A0U1NSA9</accession>